<protein>
    <recommendedName>
        <fullName evidence="4">Chromosome segregation ATPase</fullName>
    </recommendedName>
</protein>
<feature type="transmembrane region" description="Helical" evidence="1">
    <location>
        <begin position="49"/>
        <end position="69"/>
    </location>
</feature>
<dbReference type="Proteomes" id="UP000248857">
    <property type="component" value="Unassembled WGS sequence"/>
</dbReference>
<keyword evidence="1" id="KW-0812">Transmembrane</keyword>
<dbReference type="OrthoDB" id="503367at2"/>
<keyword evidence="3" id="KW-1185">Reference proteome</keyword>
<keyword evidence="1" id="KW-1133">Transmembrane helix</keyword>
<accession>A0A2W1JNC5</accession>
<evidence type="ECO:0000313" key="2">
    <source>
        <dbReference type="EMBL" id="PZD72945.1"/>
    </source>
</evidence>
<name>A0A2W1JNC5_9CYAN</name>
<organism evidence="2 3">
    <name type="scientific">Acaryochloris thomasi RCC1774</name>
    <dbReference type="NCBI Taxonomy" id="1764569"/>
    <lineage>
        <taxon>Bacteria</taxon>
        <taxon>Bacillati</taxon>
        <taxon>Cyanobacteriota</taxon>
        <taxon>Cyanophyceae</taxon>
        <taxon>Acaryochloridales</taxon>
        <taxon>Acaryochloridaceae</taxon>
        <taxon>Acaryochloris</taxon>
        <taxon>Acaryochloris thomasi</taxon>
    </lineage>
</organism>
<evidence type="ECO:0008006" key="4">
    <source>
        <dbReference type="Google" id="ProtNLM"/>
    </source>
</evidence>
<proteinExistence type="predicted"/>
<dbReference type="RefSeq" id="WP_110986590.1">
    <property type="nucleotide sequence ID" value="NZ_CAWNWM010000007.1"/>
</dbReference>
<sequence length="588" mass="65809">MKAARIDDELMRNTEDAMTTNETSGRQSRRLKGVRSQPLTLRLLSHWQACAALFIVCAGLLGTGSYYMLVYQRTKLTCNNVFWPFASASLRLYCAQQQAEKNTLEDLFAAIGLVDVLGKNHPLRAAINPQIEEWSDRALDLAEKAFHEGKLKRAISFANRIPDRTAAHKVVQSRIKRWKEIWAEGEGIYKKAEDTLQQENWRQAFSIMVGLLKVDNRYWSQTQYEAMNKRILQAQKDEKVLAKAKDLIRSGGLDNLSEALGLARDLGPESVFHKSAKGTIERIAQRLMQVAETALQRRDLTTALDASQLIPRETKLGQRSKDFVDLAYASASSWSGTASGLQDAITEVRKIEASSPLYNQAQSLALKWEGQLASLRQQQELAQARVNDSYPNSVADSIPDSILSWEEPIVRDNRVSRQASADQSLLDRADSLSLNGDRKSLGEAIQLAQRIVPGRPFYEDAQARVADWEFQLQQLDNPRFEEFPETLAPEPDNSGKELWQEAQGYASQNSPGGLSAAVEVANRIGPNSPFRAQAEQSMASWSERILTIAQTQANSDLPKAIAIAQQIPALSPVYDVAQKQIRQWQNRS</sequence>
<comment type="caution">
    <text evidence="2">The sequence shown here is derived from an EMBL/GenBank/DDBJ whole genome shotgun (WGS) entry which is preliminary data.</text>
</comment>
<dbReference type="AlphaFoldDB" id="A0A2W1JNC5"/>
<evidence type="ECO:0000256" key="1">
    <source>
        <dbReference type="SAM" id="Phobius"/>
    </source>
</evidence>
<keyword evidence="1" id="KW-0472">Membrane</keyword>
<dbReference type="EMBL" id="PQWO01000007">
    <property type="protein sequence ID" value="PZD72945.1"/>
    <property type="molecule type" value="Genomic_DNA"/>
</dbReference>
<gene>
    <name evidence="2" type="ORF">C1752_02904</name>
</gene>
<evidence type="ECO:0000313" key="3">
    <source>
        <dbReference type="Proteomes" id="UP000248857"/>
    </source>
</evidence>
<reference evidence="2 3" key="1">
    <citation type="journal article" date="2018" name="Sci. Rep.">
        <title>A novel species of the marine cyanobacterium Acaryochloris with a unique pigment content and lifestyle.</title>
        <authorList>
            <person name="Partensky F."/>
            <person name="Six C."/>
            <person name="Ratin M."/>
            <person name="Garczarek L."/>
            <person name="Vaulot D."/>
            <person name="Probert I."/>
            <person name="Calteau A."/>
            <person name="Gourvil P."/>
            <person name="Marie D."/>
            <person name="Grebert T."/>
            <person name="Bouchier C."/>
            <person name="Le Panse S."/>
            <person name="Gachenot M."/>
            <person name="Rodriguez F."/>
            <person name="Garrido J.L."/>
        </authorList>
    </citation>
    <scope>NUCLEOTIDE SEQUENCE [LARGE SCALE GENOMIC DNA]</scope>
    <source>
        <strain evidence="2 3">RCC1774</strain>
    </source>
</reference>